<dbReference type="Proteomes" id="UP001604277">
    <property type="component" value="Unassembled WGS sequence"/>
</dbReference>
<gene>
    <name evidence="1" type="ORF">Fot_24546</name>
</gene>
<reference evidence="2" key="1">
    <citation type="submission" date="2024-07" db="EMBL/GenBank/DDBJ databases">
        <title>Two chromosome-level genome assemblies of Korean endemic species Abeliophyllum distichum and Forsythia ovata (Oleaceae).</title>
        <authorList>
            <person name="Jang H."/>
        </authorList>
    </citation>
    <scope>NUCLEOTIDE SEQUENCE [LARGE SCALE GENOMIC DNA]</scope>
</reference>
<sequence length="106" mass="11671">MANSFQIYNVESHLQLNSDELQISTGESLANSKDKVYPSIKPKDTAAATTTKPAATKTHDIDLFTAARTAGEIWDYNKPSRSCALDNIYSLTVSISYFNSPDLHTI</sequence>
<dbReference type="AlphaFoldDB" id="A0ABD1U7L1"/>
<evidence type="ECO:0000313" key="2">
    <source>
        <dbReference type="Proteomes" id="UP001604277"/>
    </source>
</evidence>
<organism evidence="1 2">
    <name type="scientific">Forsythia ovata</name>
    <dbReference type="NCBI Taxonomy" id="205694"/>
    <lineage>
        <taxon>Eukaryota</taxon>
        <taxon>Viridiplantae</taxon>
        <taxon>Streptophyta</taxon>
        <taxon>Embryophyta</taxon>
        <taxon>Tracheophyta</taxon>
        <taxon>Spermatophyta</taxon>
        <taxon>Magnoliopsida</taxon>
        <taxon>eudicotyledons</taxon>
        <taxon>Gunneridae</taxon>
        <taxon>Pentapetalae</taxon>
        <taxon>asterids</taxon>
        <taxon>lamiids</taxon>
        <taxon>Lamiales</taxon>
        <taxon>Oleaceae</taxon>
        <taxon>Forsythieae</taxon>
        <taxon>Forsythia</taxon>
    </lineage>
</organism>
<proteinExistence type="predicted"/>
<name>A0ABD1U7L1_9LAMI</name>
<comment type="caution">
    <text evidence="1">The sequence shown here is derived from an EMBL/GenBank/DDBJ whole genome shotgun (WGS) entry which is preliminary data.</text>
</comment>
<dbReference type="EMBL" id="JBFOLJ010000007">
    <property type="protein sequence ID" value="KAL2520623.1"/>
    <property type="molecule type" value="Genomic_DNA"/>
</dbReference>
<keyword evidence="2" id="KW-1185">Reference proteome</keyword>
<accession>A0ABD1U7L1</accession>
<protein>
    <submittedName>
        <fullName evidence="1">Uncharacterized protein</fullName>
    </submittedName>
</protein>
<evidence type="ECO:0000313" key="1">
    <source>
        <dbReference type="EMBL" id="KAL2520623.1"/>
    </source>
</evidence>